<dbReference type="InterPro" id="IPR011010">
    <property type="entry name" value="DNA_brk_join_enz"/>
</dbReference>
<dbReference type="InterPro" id="IPR002104">
    <property type="entry name" value="Integrase_catalytic"/>
</dbReference>
<feature type="domain" description="Tyr recombinase" evidence="2">
    <location>
        <begin position="11"/>
        <end position="191"/>
    </location>
</feature>
<dbReference type="Gene3D" id="1.10.443.10">
    <property type="entry name" value="Intergrase catalytic core"/>
    <property type="match status" value="1"/>
</dbReference>
<dbReference type="EMBL" id="CP159204">
    <property type="protein sequence ID" value="XCF16691.1"/>
    <property type="molecule type" value="Genomic_DNA"/>
</dbReference>
<dbReference type="GO" id="GO:0015074">
    <property type="term" value="P:DNA integration"/>
    <property type="evidence" value="ECO:0007669"/>
    <property type="project" value="InterPro"/>
</dbReference>
<organism evidence="3">
    <name type="scientific">Halobacterium sp. NMX12-1</name>
    <dbReference type="NCBI Taxonomy" id="3166650"/>
    <lineage>
        <taxon>Archaea</taxon>
        <taxon>Methanobacteriati</taxon>
        <taxon>Methanobacteriota</taxon>
        <taxon>Stenosarchaea group</taxon>
        <taxon>Halobacteria</taxon>
        <taxon>Halobacteriales</taxon>
        <taxon>Halobacteriaceae</taxon>
        <taxon>Halobacterium</taxon>
    </lineage>
</organism>
<dbReference type="Pfam" id="PF00589">
    <property type="entry name" value="Phage_integrase"/>
    <property type="match status" value="1"/>
</dbReference>
<dbReference type="KEGG" id="hanx:ABSL23_01435"/>
<dbReference type="GO" id="GO:0003677">
    <property type="term" value="F:DNA binding"/>
    <property type="evidence" value="ECO:0007669"/>
    <property type="project" value="InterPro"/>
</dbReference>
<dbReference type="GeneID" id="91107771"/>
<keyword evidence="1" id="KW-0233">DNA recombination</keyword>
<protein>
    <submittedName>
        <fullName evidence="3">Site-specific integrase</fullName>
    </submittedName>
</protein>
<evidence type="ECO:0000256" key="1">
    <source>
        <dbReference type="ARBA" id="ARBA00023172"/>
    </source>
</evidence>
<dbReference type="InterPro" id="IPR013762">
    <property type="entry name" value="Integrase-like_cat_sf"/>
</dbReference>
<evidence type="ECO:0000313" key="3">
    <source>
        <dbReference type="EMBL" id="XCF16691.1"/>
    </source>
</evidence>
<reference evidence="3" key="1">
    <citation type="submission" date="2024-06" db="EMBL/GenBank/DDBJ databases">
        <title>Genome Sequence of an extremely halophilic archaeon isolated from Permian era halite, Salado Formation, Carlsbad, New Mexico: Halobacterium sp. strain NMX12-1.</title>
        <authorList>
            <person name="Sotoa L."/>
            <person name="DasSarma P."/>
            <person name="Anton B.P."/>
            <person name="Vincze T."/>
            <person name="Verma I."/>
            <person name="Eralp B."/>
            <person name="Powers D.W."/>
            <person name="Dozier B.L."/>
            <person name="Roberts R.J."/>
            <person name="DasSarma S."/>
        </authorList>
    </citation>
    <scope>NUCLEOTIDE SEQUENCE</scope>
    <source>
        <strain evidence="3">NMX12-1</strain>
    </source>
</reference>
<accession>A0AAU8CCF8</accession>
<dbReference type="SUPFAM" id="SSF56349">
    <property type="entry name" value="DNA breaking-rejoining enzymes"/>
    <property type="match status" value="1"/>
</dbReference>
<dbReference type="CDD" id="cd00397">
    <property type="entry name" value="DNA_BRE_C"/>
    <property type="match status" value="1"/>
</dbReference>
<dbReference type="PROSITE" id="PS51898">
    <property type="entry name" value="TYR_RECOMBINASE"/>
    <property type="match status" value="1"/>
</dbReference>
<proteinExistence type="predicted"/>
<sequence>MRLQPFNETDGYRVWLSDDELQSLIDEVEGPGQRVGTKLGARAGLRREEASLSRPVDTVQGPGGHWLRVWENQSKRDVYRETPIPQRLAIEIETLADLNDIDPDETVVNVTPKTLNRWVQRAAERRHGATGDDGWLEVSYHDLRRTWGTRLLEQGVLPTVVMSWGGWKDWETFRKHYLGEFSPEAMKRERGKVEFLGGESVDTGDSQNHLIPVGRTLRQQS</sequence>
<name>A0AAU8CCF8_9EURY</name>
<dbReference type="AlphaFoldDB" id="A0AAU8CCF8"/>
<dbReference type="GO" id="GO:0006310">
    <property type="term" value="P:DNA recombination"/>
    <property type="evidence" value="ECO:0007669"/>
    <property type="project" value="UniProtKB-KW"/>
</dbReference>
<gene>
    <name evidence="3" type="ORF">ABSL23_01435</name>
</gene>
<evidence type="ECO:0000259" key="2">
    <source>
        <dbReference type="PROSITE" id="PS51898"/>
    </source>
</evidence>
<dbReference type="RefSeq" id="WP_353634483.1">
    <property type="nucleotide sequence ID" value="NZ_CP159204.1"/>
</dbReference>